<protein>
    <submittedName>
        <fullName evidence="2">Gliding motility protein RemB</fullName>
    </submittedName>
</protein>
<evidence type="ECO:0000313" key="2">
    <source>
        <dbReference type="EMBL" id="TKC00464.1"/>
    </source>
</evidence>
<name>A0A4U1C735_9SPHI</name>
<gene>
    <name evidence="2" type="ORF">FA046_01935</name>
</gene>
<dbReference type="Gene3D" id="2.40.160.130">
    <property type="entry name" value="Capsule assembly protein Wzi"/>
    <property type="match status" value="1"/>
</dbReference>
<dbReference type="AlphaFoldDB" id="A0A4U1C735"/>
<proteinExistence type="predicted"/>
<accession>A0A4U1C735</accession>
<comment type="caution">
    <text evidence="2">The sequence shown here is derived from an EMBL/GenBank/DDBJ whole genome shotgun (WGS) entry which is preliminary data.</text>
</comment>
<dbReference type="EMBL" id="SWBP01000001">
    <property type="protein sequence ID" value="TKC00464.1"/>
    <property type="molecule type" value="Genomic_DNA"/>
</dbReference>
<keyword evidence="3" id="KW-1185">Reference proteome</keyword>
<evidence type="ECO:0000313" key="3">
    <source>
        <dbReference type="Proteomes" id="UP000308181"/>
    </source>
</evidence>
<sequence length="530" mass="61447">MKKIIFFTSFLIFIILNQAISQTNNQYIPYTFESYHKLDSFYYNKYTWIHTALKPYFKSDTTDFFSKKNDTLIVSNKSWIYRKLFEEHLIDLKRKDYTFYIDFLPDFQLGSSNKETTWQNTRGYQVGGTIGKKFSFYTSGYENQALFPEYLNQYIFKTNIVPGQSYDRTPQDLARDWSYSTAILSYTPVKYLNITLAQDKLFLGDGYRSMLLSDYGSNYPFLKATAKLGNVQYTSIWAGFQEPKANKFSYDAGNRKKGGIFHYLDWNVNNRLSLGFFDAIIWAAYDDSGNRRGFDFTYINPFIFLRPIEAMNGSPDNALIGFTSKYELSKGITLYSQFALDEFEAKNFFKKSGSSRNKWGIQLGMRGANLIGIENLNYLLEYNTARPYTYSSRNLIGSYTHYSEPLAHPFGANFKEIVGFLSYNINRFNFITKLNIGDYGYDIGTSNYGKDPFKPYLTAVKPLDNTIAQGLETNLFFLDAKASYLINPKTNLRLEIGSVIRRESNSLINHKTSWISIGLRSSFRNIYNDF</sequence>
<dbReference type="Proteomes" id="UP000308181">
    <property type="component" value="Unassembled WGS sequence"/>
</dbReference>
<organism evidence="2 3">
    <name type="scientific">Pedobacter cryophilus</name>
    <dbReference type="NCBI Taxonomy" id="2571271"/>
    <lineage>
        <taxon>Bacteria</taxon>
        <taxon>Pseudomonadati</taxon>
        <taxon>Bacteroidota</taxon>
        <taxon>Sphingobacteriia</taxon>
        <taxon>Sphingobacteriales</taxon>
        <taxon>Sphingobacteriaceae</taxon>
        <taxon>Pedobacter</taxon>
    </lineage>
</organism>
<evidence type="ECO:0000256" key="1">
    <source>
        <dbReference type="SAM" id="SignalP"/>
    </source>
</evidence>
<reference evidence="2 3" key="1">
    <citation type="submission" date="2019-04" db="EMBL/GenBank/DDBJ databases">
        <title>Pedobacter sp. AR-3-17 sp. nov., isolated from Arctic soil.</title>
        <authorList>
            <person name="Dahal R.H."/>
            <person name="Kim D.-U."/>
        </authorList>
    </citation>
    <scope>NUCLEOTIDE SEQUENCE [LARGE SCALE GENOMIC DNA]</scope>
    <source>
        <strain evidence="2 3">AR-3-17</strain>
    </source>
</reference>
<keyword evidence="1" id="KW-0732">Signal</keyword>
<feature type="signal peptide" evidence="1">
    <location>
        <begin position="1"/>
        <end position="21"/>
    </location>
</feature>
<dbReference type="InterPro" id="IPR038636">
    <property type="entry name" value="Wzi_sf"/>
</dbReference>
<dbReference type="OrthoDB" id="9808260at2"/>
<feature type="chain" id="PRO_5020558200" evidence="1">
    <location>
        <begin position="22"/>
        <end position="530"/>
    </location>
</feature>
<dbReference type="RefSeq" id="WP_136824673.1">
    <property type="nucleotide sequence ID" value="NZ_SWBP01000001.1"/>
</dbReference>